<evidence type="ECO:0008006" key="4">
    <source>
        <dbReference type="Google" id="ProtNLM"/>
    </source>
</evidence>
<sequence>MAATTSTTRPQTSGLDHLEPYLLAPSSLTPSALRERAGIITAEIAAAGGAEAMLAESGGQPVALRGNFLYDAWLVRWTPGEATDLHAHSIGFRTVTVLGGSLNETVATADGLDETELTTGEQLAARPGHTHRLVAGEGGAVSLLLSSPPALTPGK</sequence>
<evidence type="ECO:0000256" key="1">
    <source>
        <dbReference type="ARBA" id="ARBA00006622"/>
    </source>
</evidence>
<comment type="similarity">
    <text evidence="1">Belongs to the cysteine dioxygenase family.</text>
</comment>
<name>A0ABN0UZS1_9ACTN</name>
<accession>A0ABN0UZS1</accession>
<comment type="caution">
    <text evidence="2">The sequence shown here is derived from an EMBL/GenBank/DDBJ whole genome shotgun (WGS) entry which is preliminary data.</text>
</comment>
<keyword evidence="3" id="KW-1185">Reference proteome</keyword>
<evidence type="ECO:0000313" key="3">
    <source>
        <dbReference type="Proteomes" id="UP001500967"/>
    </source>
</evidence>
<dbReference type="InterPro" id="IPR010300">
    <property type="entry name" value="CDO_1"/>
</dbReference>
<reference evidence="2 3" key="1">
    <citation type="journal article" date="2019" name="Int. J. Syst. Evol. Microbiol.">
        <title>The Global Catalogue of Microorganisms (GCM) 10K type strain sequencing project: providing services to taxonomists for standard genome sequencing and annotation.</title>
        <authorList>
            <consortium name="The Broad Institute Genomics Platform"/>
            <consortium name="The Broad Institute Genome Sequencing Center for Infectious Disease"/>
            <person name="Wu L."/>
            <person name="Ma J."/>
        </authorList>
    </citation>
    <scope>NUCLEOTIDE SEQUENCE [LARGE SCALE GENOMIC DNA]</scope>
    <source>
        <strain evidence="2 3">JCM 10425</strain>
    </source>
</reference>
<gene>
    <name evidence="2" type="ORF">GCM10009539_63510</name>
</gene>
<proteinExistence type="inferred from homology"/>
<dbReference type="Proteomes" id="UP001500967">
    <property type="component" value="Unassembled WGS sequence"/>
</dbReference>
<dbReference type="Pfam" id="PF05995">
    <property type="entry name" value="CDO_I"/>
    <property type="match status" value="1"/>
</dbReference>
<dbReference type="EMBL" id="BAAAGX010000028">
    <property type="protein sequence ID" value="GAA0267923.1"/>
    <property type="molecule type" value="Genomic_DNA"/>
</dbReference>
<dbReference type="RefSeq" id="WP_344652614.1">
    <property type="nucleotide sequence ID" value="NZ_BAAAGX010000028.1"/>
</dbReference>
<evidence type="ECO:0000313" key="2">
    <source>
        <dbReference type="EMBL" id="GAA0267923.1"/>
    </source>
</evidence>
<dbReference type="SUPFAM" id="SSF51182">
    <property type="entry name" value="RmlC-like cupins"/>
    <property type="match status" value="1"/>
</dbReference>
<dbReference type="InterPro" id="IPR011051">
    <property type="entry name" value="RmlC_Cupin_sf"/>
</dbReference>
<organism evidence="2 3">
    <name type="scientific">Cryptosporangium japonicum</name>
    <dbReference type="NCBI Taxonomy" id="80872"/>
    <lineage>
        <taxon>Bacteria</taxon>
        <taxon>Bacillati</taxon>
        <taxon>Actinomycetota</taxon>
        <taxon>Actinomycetes</taxon>
        <taxon>Cryptosporangiales</taxon>
        <taxon>Cryptosporangiaceae</taxon>
        <taxon>Cryptosporangium</taxon>
    </lineage>
</organism>
<dbReference type="InterPro" id="IPR014710">
    <property type="entry name" value="RmlC-like_jellyroll"/>
</dbReference>
<protein>
    <recommendedName>
        <fullName evidence="4">Cysteine dioxygenase type I</fullName>
    </recommendedName>
</protein>
<dbReference type="Gene3D" id="2.60.120.10">
    <property type="entry name" value="Jelly Rolls"/>
    <property type="match status" value="1"/>
</dbReference>